<feature type="signal peptide" evidence="1">
    <location>
        <begin position="1"/>
        <end position="30"/>
    </location>
</feature>
<keyword evidence="1" id="KW-0732">Signal</keyword>
<dbReference type="Proteomes" id="UP000237381">
    <property type="component" value="Unassembled WGS sequence"/>
</dbReference>
<evidence type="ECO:0000256" key="1">
    <source>
        <dbReference type="SAM" id="SignalP"/>
    </source>
</evidence>
<evidence type="ECO:0000313" key="3">
    <source>
        <dbReference type="Proteomes" id="UP000237381"/>
    </source>
</evidence>
<dbReference type="EMBL" id="PQGA01000008">
    <property type="protein sequence ID" value="POR50751.1"/>
    <property type="molecule type" value="Genomic_DNA"/>
</dbReference>
<organism evidence="2 3">
    <name type="scientific">Paraburkholderia eburnea</name>
    <dbReference type="NCBI Taxonomy" id="1189126"/>
    <lineage>
        <taxon>Bacteria</taxon>
        <taxon>Pseudomonadati</taxon>
        <taxon>Pseudomonadota</taxon>
        <taxon>Betaproteobacteria</taxon>
        <taxon>Burkholderiales</taxon>
        <taxon>Burkholderiaceae</taxon>
        <taxon>Paraburkholderia</taxon>
    </lineage>
</organism>
<evidence type="ECO:0000313" key="2">
    <source>
        <dbReference type="EMBL" id="POR50751.1"/>
    </source>
</evidence>
<keyword evidence="3" id="KW-1185">Reference proteome</keyword>
<comment type="caution">
    <text evidence="2">The sequence shown here is derived from an EMBL/GenBank/DDBJ whole genome shotgun (WGS) entry which is preliminary data.</text>
</comment>
<accession>A0A2S4M7W0</accession>
<name>A0A2S4M7W0_9BURK</name>
<dbReference type="RefSeq" id="WP_146055317.1">
    <property type="nucleotide sequence ID" value="NZ_PQGA01000008.1"/>
</dbReference>
<feature type="chain" id="PRO_5015739190" evidence="1">
    <location>
        <begin position="31"/>
        <end position="109"/>
    </location>
</feature>
<protein>
    <submittedName>
        <fullName evidence="2">Uncharacterized protein</fullName>
    </submittedName>
</protein>
<reference evidence="2 3" key="1">
    <citation type="submission" date="2018-01" db="EMBL/GenBank/DDBJ databases">
        <title>Genomic Encyclopedia of Type Strains, Phase III (KMG-III): the genomes of soil and plant-associated and newly described type strains.</title>
        <authorList>
            <person name="Whitman W."/>
        </authorList>
    </citation>
    <scope>NUCLEOTIDE SEQUENCE [LARGE SCALE GENOMIC DNA]</scope>
    <source>
        <strain evidence="2 3">JCM 18070</strain>
    </source>
</reference>
<proteinExistence type="predicted"/>
<sequence>MPSKNWRRQISAVRAVLVTMLVASPCASFGSIVEQNLQYSMRDATGNRPGNDCERLTASAVEWGKEGLSINATKLALSLVADTAASHFTPRQIGVRANPCRLESGPTAN</sequence>
<gene>
    <name evidence="2" type="ORF">B0G62_108243</name>
</gene>
<dbReference type="AlphaFoldDB" id="A0A2S4M7W0"/>